<dbReference type="RefSeq" id="WP_200241155.1">
    <property type="nucleotide sequence ID" value="NZ_NRRV01000069.1"/>
</dbReference>
<dbReference type="EC" id="4.1.3.38" evidence="8 10"/>
<keyword evidence="6 11" id="KW-0456">Lyase</keyword>
<comment type="cofactor">
    <cofactor evidence="1">
        <name>pyridoxal 5'-phosphate</name>
        <dbReference type="ChEBI" id="CHEBI:597326"/>
    </cofactor>
</comment>
<evidence type="ECO:0000313" key="12">
    <source>
        <dbReference type="Proteomes" id="UP000748752"/>
    </source>
</evidence>
<reference evidence="11 12" key="1">
    <citation type="journal article" date="2020" name="Microorganisms">
        <title>Osmotic Adaptation and Compatible Solute Biosynthesis of Phototrophic Bacteria as Revealed from Genome Analyses.</title>
        <authorList>
            <person name="Imhoff J.F."/>
            <person name="Rahn T."/>
            <person name="Kunzel S."/>
            <person name="Keller A."/>
            <person name="Neulinger S.C."/>
        </authorList>
    </citation>
    <scope>NUCLEOTIDE SEQUENCE [LARGE SCALE GENOMIC DNA]</scope>
    <source>
        <strain evidence="11 12">DSM 6210</strain>
    </source>
</reference>
<comment type="caution">
    <text evidence="11">The sequence shown here is derived from an EMBL/GenBank/DDBJ whole genome shotgun (WGS) entry which is preliminary data.</text>
</comment>
<dbReference type="CDD" id="cd01559">
    <property type="entry name" value="ADCL_like"/>
    <property type="match status" value="1"/>
</dbReference>
<evidence type="ECO:0000313" key="11">
    <source>
        <dbReference type="EMBL" id="MBK1633141.1"/>
    </source>
</evidence>
<evidence type="ECO:0000256" key="10">
    <source>
        <dbReference type="NCBIfam" id="TIGR03461"/>
    </source>
</evidence>
<comment type="catalytic activity">
    <reaction evidence="9">
        <text>4-amino-4-deoxychorismate = 4-aminobenzoate + pyruvate + H(+)</text>
        <dbReference type="Rhea" id="RHEA:16201"/>
        <dbReference type="ChEBI" id="CHEBI:15361"/>
        <dbReference type="ChEBI" id="CHEBI:15378"/>
        <dbReference type="ChEBI" id="CHEBI:17836"/>
        <dbReference type="ChEBI" id="CHEBI:58406"/>
        <dbReference type="EC" id="4.1.3.38"/>
    </reaction>
</comment>
<comment type="pathway">
    <text evidence="7">Cofactor biosynthesis; tetrahydrofolate biosynthesis; 4-aminobenzoate from chorismate: step 2/2.</text>
</comment>
<dbReference type="Gene3D" id="3.20.10.10">
    <property type="entry name" value="D-amino Acid Aminotransferase, subunit A, domain 2"/>
    <property type="match status" value="1"/>
</dbReference>
<dbReference type="InterPro" id="IPR043131">
    <property type="entry name" value="BCAT-like_N"/>
</dbReference>
<proteinExistence type="inferred from homology"/>
<evidence type="ECO:0000256" key="5">
    <source>
        <dbReference type="ARBA" id="ARBA00022909"/>
    </source>
</evidence>
<dbReference type="InterPro" id="IPR036038">
    <property type="entry name" value="Aminotransferase-like"/>
</dbReference>
<keyword evidence="5" id="KW-0289">Folate biosynthesis</keyword>
<evidence type="ECO:0000256" key="4">
    <source>
        <dbReference type="ARBA" id="ARBA00022898"/>
    </source>
</evidence>
<dbReference type="InterPro" id="IPR001544">
    <property type="entry name" value="Aminotrans_IV"/>
</dbReference>
<dbReference type="GO" id="GO:0016829">
    <property type="term" value="F:lyase activity"/>
    <property type="evidence" value="ECO:0007669"/>
    <property type="project" value="UniProtKB-KW"/>
</dbReference>
<protein>
    <recommendedName>
        <fullName evidence="8 10">Aminodeoxychorismate lyase</fullName>
        <ecNumber evidence="8 10">4.1.3.38</ecNumber>
    </recommendedName>
</protein>
<evidence type="ECO:0000256" key="2">
    <source>
        <dbReference type="ARBA" id="ARBA00009320"/>
    </source>
</evidence>
<evidence type="ECO:0000256" key="8">
    <source>
        <dbReference type="ARBA" id="ARBA00035676"/>
    </source>
</evidence>
<dbReference type="PANTHER" id="PTHR42743">
    <property type="entry name" value="AMINO-ACID AMINOTRANSFERASE"/>
    <property type="match status" value="1"/>
</dbReference>
<keyword evidence="4" id="KW-0663">Pyridoxal phosphate</keyword>
<evidence type="ECO:0000256" key="9">
    <source>
        <dbReference type="ARBA" id="ARBA00049529"/>
    </source>
</evidence>
<evidence type="ECO:0000256" key="6">
    <source>
        <dbReference type="ARBA" id="ARBA00023239"/>
    </source>
</evidence>
<accession>A0ABS1CMH8</accession>
<dbReference type="Proteomes" id="UP000748752">
    <property type="component" value="Unassembled WGS sequence"/>
</dbReference>
<evidence type="ECO:0000256" key="3">
    <source>
        <dbReference type="ARBA" id="ARBA00011738"/>
    </source>
</evidence>
<evidence type="ECO:0000256" key="1">
    <source>
        <dbReference type="ARBA" id="ARBA00001933"/>
    </source>
</evidence>
<evidence type="ECO:0000256" key="7">
    <source>
        <dbReference type="ARBA" id="ARBA00035633"/>
    </source>
</evidence>
<dbReference type="Gene3D" id="3.30.470.10">
    <property type="match status" value="1"/>
</dbReference>
<sequence>MSRALTLIDGRKDDRVPASDRGLHYGDGLFETIAVRRGRPCLWHRHWTRLTTGCARLHIPLPDAARVIADVERLLIGADAGDGVLKLMLTRGSGPRGYAPPPAPTPRCILSFAPGLPGHSTGAEAGVRLTLCEARLGENPRLAGIKHLNRLEQVLARAEWSDPAILDGLMCNAQGQVVCGTMSNVFVLDDHGLATPPLTTCGVAGTVRAVVYECADALGIPVTERVLRPAELFAARGLIITNALRGAVPVADLGGHPYPPEMVPAELIERVRQIALEPETHA</sequence>
<name>A0ABS1CMH8_9GAMM</name>
<dbReference type="PANTHER" id="PTHR42743:SF2">
    <property type="entry name" value="AMINODEOXYCHORISMATE LYASE"/>
    <property type="match status" value="1"/>
</dbReference>
<comment type="subunit">
    <text evidence="3">Homodimer.</text>
</comment>
<dbReference type="InterPro" id="IPR043132">
    <property type="entry name" value="BCAT-like_C"/>
</dbReference>
<comment type="similarity">
    <text evidence="2">Belongs to the class-IV pyridoxal-phosphate-dependent aminotransferase family.</text>
</comment>
<dbReference type="NCBIfam" id="TIGR03461">
    <property type="entry name" value="pabC_Proteo"/>
    <property type="match status" value="1"/>
</dbReference>
<keyword evidence="12" id="KW-1185">Reference proteome</keyword>
<dbReference type="InterPro" id="IPR050571">
    <property type="entry name" value="Class-IV_PLP-Dep_Aminotrnsfr"/>
</dbReference>
<dbReference type="SUPFAM" id="SSF56752">
    <property type="entry name" value="D-aminoacid aminotransferase-like PLP-dependent enzymes"/>
    <property type="match status" value="1"/>
</dbReference>
<dbReference type="Pfam" id="PF01063">
    <property type="entry name" value="Aminotran_4"/>
    <property type="match status" value="1"/>
</dbReference>
<dbReference type="InterPro" id="IPR017824">
    <property type="entry name" value="Aminodeoxychorismate_lyase_IV"/>
</dbReference>
<dbReference type="NCBIfam" id="NF004761">
    <property type="entry name" value="PRK06092.1"/>
    <property type="match status" value="1"/>
</dbReference>
<dbReference type="EMBL" id="NRRV01000069">
    <property type="protein sequence ID" value="MBK1633141.1"/>
    <property type="molecule type" value="Genomic_DNA"/>
</dbReference>
<organism evidence="11 12">
    <name type="scientific">Thiohalocapsa halophila</name>
    <dbReference type="NCBI Taxonomy" id="69359"/>
    <lineage>
        <taxon>Bacteria</taxon>
        <taxon>Pseudomonadati</taxon>
        <taxon>Pseudomonadota</taxon>
        <taxon>Gammaproteobacteria</taxon>
        <taxon>Chromatiales</taxon>
        <taxon>Chromatiaceae</taxon>
        <taxon>Thiohalocapsa</taxon>
    </lineage>
</organism>
<gene>
    <name evidence="11" type="ORF">CKO31_20775</name>
</gene>